<sequence>MNEIIKRYTPEFIKNIYRAFKKHEQLKAYRGNKVYCPICKSHFSHFAPFGNPVRENALCPKCNSLERDRLVYLFIENSLEFFYTETTTKLLHFAPERSFFRIFSSSKTIEYFPCDLYPENFTHFAGNKVNKEDITTITYQKDTFDFVLCNHVLEHIPDDQLAMKELLRVMAKNGAGIFQVPLDYNRDETYEDFSITTEEGREKAFGQKDHVRWYGKDYNIRLKNAGFEVNEYQCSDMYSKKEIFKYGLIPSETVYFCKKK</sequence>
<dbReference type="GO" id="GO:0032259">
    <property type="term" value="P:methylation"/>
    <property type="evidence" value="ECO:0007669"/>
    <property type="project" value="UniProtKB-KW"/>
</dbReference>
<dbReference type="EMBL" id="CP048409">
    <property type="protein sequence ID" value="QIA06720.1"/>
    <property type="molecule type" value="Genomic_DNA"/>
</dbReference>
<accession>A0A6C0R8S6</accession>
<dbReference type="SUPFAM" id="SSF53335">
    <property type="entry name" value="S-adenosyl-L-methionine-dependent methyltransferases"/>
    <property type="match status" value="1"/>
</dbReference>
<dbReference type="KEGG" id="drc:G0Q07_02790"/>
<protein>
    <submittedName>
        <fullName evidence="2">Class I SAM-dependent methyltransferase</fullName>
    </submittedName>
</protein>
<name>A0A6C0R8S6_9BACT</name>
<gene>
    <name evidence="2" type="ORF">G0Q07_02790</name>
</gene>
<evidence type="ECO:0000313" key="2">
    <source>
        <dbReference type="EMBL" id="QIA06720.1"/>
    </source>
</evidence>
<feature type="domain" description="Methyltransferase type 11" evidence="1">
    <location>
        <begin position="128"/>
        <end position="177"/>
    </location>
</feature>
<dbReference type="Gene3D" id="3.40.50.150">
    <property type="entry name" value="Vaccinia Virus protein VP39"/>
    <property type="match status" value="1"/>
</dbReference>
<keyword evidence="2" id="KW-0808">Transferase</keyword>
<dbReference type="InterPro" id="IPR029063">
    <property type="entry name" value="SAM-dependent_MTases_sf"/>
</dbReference>
<reference evidence="2 3" key="1">
    <citation type="submission" date="2020-02" db="EMBL/GenBank/DDBJ databases">
        <title>Genome sequencing for Draconibacterium sp. strain M1.</title>
        <authorList>
            <person name="Park S.-J."/>
        </authorList>
    </citation>
    <scope>NUCLEOTIDE SEQUENCE [LARGE SCALE GENOMIC DNA]</scope>
    <source>
        <strain evidence="2 3">M1</strain>
    </source>
</reference>
<organism evidence="2 3">
    <name type="scientific">Draconibacterium halophilum</name>
    <dbReference type="NCBI Taxonomy" id="2706887"/>
    <lineage>
        <taxon>Bacteria</taxon>
        <taxon>Pseudomonadati</taxon>
        <taxon>Bacteroidota</taxon>
        <taxon>Bacteroidia</taxon>
        <taxon>Marinilabiliales</taxon>
        <taxon>Prolixibacteraceae</taxon>
        <taxon>Draconibacterium</taxon>
    </lineage>
</organism>
<dbReference type="InterPro" id="IPR013216">
    <property type="entry name" value="Methyltransf_11"/>
</dbReference>
<dbReference type="GO" id="GO:0008757">
    <property type="term" value="F:S-adenosylmethionine-dependent methyltransferase activity"/>
    <property type="evidence" value="ECO:0007669"/>
    <property type="project" value="InterPro"/>
</dbReference>
<keyword evidence="3" id="KW-1185">Reference proteome</keyword>
<dbReference type="Proteomes" id="UP000474630">
    <property type="component" value="Chromosome"/>
</dbReference>
<dbReference type="RefSeq" id="WP_163344650.1">
    <property type="nucleotide sequence ID" value="NZ_CP048409.1"/>
</dbReference>
<proteinExistence type="predicted"/>
<keyword evidence="2" id="KW-0489">Methyltransferase</keyword>
<dbReference type="AlphaFoldDB" id="A0A6C0R8S6"/>
<evidence type="ECO:0000259" key="1">
    <source>
        <dbReference type="Pfam" id="PF08241"/>
    </source>
</evidence>
<evidence type="ECO:0000313" key="3">
    <source>
        <dbReference type="Proteomes" id="UP000474630"/>
    </source>
</evidence>
<dbReference type="CDD" id="cd02440">
    <property type="entry name" value="AdoMet_MTases"/>
    <property type="match status" value="1"/>
</dbReference>
<dbReference type="Pfam" id="PF08241">
    <property type="entry name" value="Methyltransf_11"/>
    <property type="match status" value="1"/>
</dbReference>